<accession>A0A4V1CEF3</accession>
<dbReference type="Pfam" id="PF01863">
    <property type="entry name" value="YgjP-like"/>
    <property type="match status" value="1"/>
</dbReference>
<dbReference type="RefSeq" id="WP_136140714.1">
    <property type="nucleotide sequence ID" value="NZ_CP039247.1"/>
</dbReference>
<protein>
    <recommendedName>
        <fullName evidence="2">YgjP-like metallopeptidase domain-containing protein</fullName>
    </recommendedName>
</protein>
<proteinExistence type="predicted"/>
<evidence type="ECO:0000256" key="1">
    <source>
        <dbReference type="SAM" id="MobiDB-lite"/>
    </source>
</evidence>
<gene>
    <name evidence="3" type="ORF">CENDO_03050</name>
</gene>
<dbReference type="OrthoDB" id="9811177at2"/>
<dbReference type="Proteomes" id="UP000296352">
    <property type="component" value="Chromosome"/>
</dbReference>
<organism evidence="3 4">
    <name type="scientific">Corynebacterium endometrii</name>
    <dbReference type="NCBI Taxonomy" id="2488819"/>
    <lineage>
        <taxon>Bacteria</taxon>
        <taxon>Bacillati</taxon>
        <taxon>Actinomycetota</taxon>
        <taxon>Actinomycetes</taxon>
        <taxon>Mycobacteriales</taxon>
        <taxon>Corynebacteriaceae</taxon>
        <taxon>Corynebacterium</taxon>
    </lineage>
</organism>
<feature type="region of interest" description="Disordered" evidence="1">
    <location>
        <begin position="1"/>
        <end position="21"/>
    </location>
</feature>
<evidence type="ECO:0000313" key="4">
    <source>
        <dbReference type="Proteomes" id="UP000296352"/>
    </source>
</evidence>
<feature type="compositionally biased region" description="Polar residues" evidence="1">
    <location>
        <begin position="1"/>
        <end position="10"/>
    </location>
</feature>
<dbReference type="KEGG" id="cee:CENDO_03050"/>
<dbReference type="PANTHER" id="PTHR30399:SF1">
    <property type="entry name" value="UTP PYROPHOSPHATASE"/>
    <property type="match status" value="1"/>
</dbReference>
<name>A0A4V1CEF3_9CORY</name>
<evidence type="ECO:0000259" key="2">
    <source>
        <dbReference type="Pfam" id="PF01863"/>
    </source>
</evidence>
<dbReference type="InterPro" id="IPR053136">
    <property type="entry name" value="UTP_pyrophosphatase-like"/>
</dbReference>
<dbReference type="InterPro" id="IPR002725">
    <property type="entry name" value="YgjP-like_metallopeptidase"/>
</dbReference>
<feature type="domain" description="YgjP-like metallopeptidase" evidence="2">
    <location>
        <begin position="103"/>
        <end position="171"/>
    </location>
</feature>
<dbReference type="AlphaFoldDB" id="A0A4V1CEF3"/>
<sequence>MEKPQNSHSNAAGGPPAPQVRVIRSARRKRTVQARMSGGVLEVRIPGWMSQKEEDEAVADMVARVRRKHSGTSRSDDDLVKRAHELNRRVLEGRATVGSLRWVSNQKSRWGSCTLSSGDIRISDRLKSVPDYVLDAVIVHELTHTFIPGHGAEFWEWADRAPHSERAKGYLEAYQRHGGA</sequence>
<dbReference type="CDD" id="cd07344">
    <property type="entry name" value="M48_yhfN_like"/>
    <property type="match status" value="1"/>
</dbReference>
<dbReference type="Gene3D" id="3.30.2010.10">
    <property type="entry name" value="Metalloproteases ('zincins'), catalytic domain"/>
    <property type="match status" value="1"/>
</dbReference>
<keyword evidence="4" id="KW-1185">Reference proteome</keyword>
<evidence type="ECO:0000313" key="3">
    <source>
        <dbReference type="EMBL" id="QCB27908.1"/>
    </source>
</evidence>
<dbReference type="EMBL" id="CP039247">
    <property type="protein sequence ID" value="QCB27908.1"/>
    <property type="molecule type" value="Genomic_DNA"/>
</dbReference>
<reference evidence="3 4" key="1">
    <citation type="submission" date="2019-04" db="EMBL/GenBank/DDBJ databases">
        <title>Corynebacterium endometrii sp. nov., isolated from the uterus of a cow with endometritis.</title>
        <authorList>
            <person name="Ballas P."/>
            <person name="Ruckert C."/>
            <person name="Wagener K."/>
            <person name="Drillich M."/>
            <person name="Kaempfer P."/>
            <person name="Busse H.-J."/>
            <person name="Ehling-Schulz M."/>
        </authorList>
    </citation>
    <scope>NUCLEOTIDE SEQUENCE [LARGE SCALE GENOMIC DNA]</scope>
    <source>
        <strain evidence="3 4">LMM-1653</strain>
    </source>
</reference>
<dbReference type="PANTHER" id="PTHR30399">
    <property type="entry name" value="UNCHARACTERIZED PROTEIN YGJP"/>
    <property type="match status" value="1"/>
</dbReference>